<feature type="compositionally biased region" description="Low complexity" evidence="1">
    <location>
        <begin position="391"/>
        <end position="407"/>
    </location>
</feature>
<dbReference type="GO" id="GO:0005634">
    <property type="term" value="C:nucleus"/>
    <property type="evidence" value="ECO:0007669"/>
    <property type="project" value="TreeGrafter"/>
</dbReference>
<evidence type="ECO:0000313" key="4">
    <source>
        <dbReference type="Proteomes" id="UP000001294"/>
    </source>
</evidence>
<organism evidence="3 4">
    <name type="scientific">Talaromyces marneffei (strain ATCC 18224 / CBS 334.59 / QM 7333)</name>
    <name type="common">Penicillium marneffei</name>
    <dbReference type="NCBI Taxonomy" id="441960"/>
    <lineage>
        <taxon>Eukaryota</taxon>
        <taxon>Fungi</taxon>
        <taxon>Dikarya</taxon>
        <taxon>Ascomycota</taxon>
        <taxon>Pezizomycotina</taxon>
        <taxon>Eurotiomycetes</taxon>
        <taxon>Eurotiomycetidae</taxon>
        <taxon>Eurotiales</taxon>
        <taxon>Trichocomaceae</taxon>
        <taxon>Talaromyces</taxon>
        <taxon>Talaromyces sect. Talaromyces</taxon>
    </lineage>
</organism>
<dbReference type="OrthoDB" id="4062651at2759"/>
<feature type="compositionally biased region" description="Basic and acidic residues" evidence="1">
    <location>
        <begin position="759"/>
        <end position="773"/>
    </location>
</feature>
<dbReference type="PhylomeDB" id="B6Q3F0"/>
<gene>
    <name evidence="3" type="ORF">PMAA_019570</name>
</gene>
<feature type="region of interest" description="Disordered" evidence="1">
    <location>
        <begin position="610"/>
        <end position="646"/>
    </location>
</feature>
<feature type="compositionally biased region" description="Low complexity" evidence="1">
    <location>
        <begin position="355"/>
        <end position="382"/>
    </location>
</feature>
<dbReference type="GO" id="GO:0004674">
    <property type="term" value="F:protein serine/threonine kinase activity"/>
    <property type="evidence" value="ECO:0007669"/>
    <property type="project" value="TreeGrafter"/>
</dbReference>
<name>B6Q3F0_TALMQ</name>
<sequence>MSEVSSLWWTDERIEATLCRQYVFSQLQPEHQSRLFQPLPWGEGLTSESYLEWILTKAGKLFLILIELGIPHRIFDLADDFVDDSDLPFAESRVPDLPLIPRDESVSSSSAAASLNNRFFLTQWRYLVRGIAEGEHVRYTENEGVPVEVLKTGLVGGNNNRDGVEKVVLSGATCRVFLRTQVGINAAPYFSEEDEVLEEIRSLRQLAHEHVLSIYGSYTADNNINVLFSGVYERSLMSFLSDTPQNFKKLPKPDRREILVNWPHCLASGLAWLHANGHPHGSIRPSNVLIDADYRIFLGHFEGLDTLLDSPKINDIEAYQYAAPERWIRTTAIQETNGAKASFHSGGRTMRGGPASSSSSSSSSASPKTPRASWATAASTHSSESRGTVIRVGSRNSLVSSSSSSASGGSGGSHGKSAHKLFRTKPILYTPSIHSSNLASDSRTRPVTAPESAASIPFVPHNTALVRTWQSQQVNAQLSDIFSLGAIITDIFTFLCERKISSFASHRSAKNRTPGRGGGVADASFHLITNLPQVTSWLTLLTADSKKRKGLAFRAVDPMLAVVRDMIARDPERRPSAEEVEAGFSHTIRQLEGIIVAHCKQTPSNPAVGFESKKPVTPPGPMDISLPPSPTLHPREYNGVRGGGPRARRQEILDDEVLEPMHHSQHPNFADLSDKRARPRDQQRGALHRLDLGGSNFDFGFASRQQQQHYYPRDDQSPTSTSTDSSATSLPSSSGNSYSSLHNQEQMLGMRQYRQQRRQNKDNKKYPLKDDGYRDKRDQDIVTIDETILHLRKALEVKLSHDYDDDHNDDNNNYNYNDEDERKRRRIRDERRRYLEDLALRLNGSNMSLPRYEA</sequence>
<dbReference type="Proteomes" id="UP000001294">
    <property type="component" value="Unassembled WGS sequence"/>
</dbReference>
<dbReference type="SUPFAM" id="SSF56112">
    <property type="entry name" value="Protein kinase-like (PK-like)"/>
    <property type="match status" value="1"/>
</dbReference>
<dbReference type="SMART" id="SM00220">
    <property type="entry name" value="S_TKc"/>
    <property type="match status" value="1"/>
</dbReference>
<dbReference type="GO" id="GO:0044773">
    <property type="term" value="P:mitotic DNA damage checkpoint signaling"/>
    <property type="evidence" value="ECO:0007669"/>
    <property type="project" value="TreeGrafter"/>
</dbReference>
<dbReference type="Pfam" id="PF00069">
    <property type="entry name" value="Pkinase"/>
    <property type="match status" value="1"/>
</dbReference>
<reference evidence="4" key="1">
    <citation type="journal article" date="2015" name="Genome Announc.">
        <title>Genome sequence of the AIDS-associated pathogen Penicillium marneffei (ATCC18224) and its near taxonomic relative Talaromyces stipitatus (ATCC10500).</title>
        <authorList>
            <person name="Nierman W.C."/>
            <person name="Fedorova-Abrams N.D."/>
            <person name="Andrianopoulos A."/>
        </authorList>
    </citation>
    <scope>NUCLEOTIDE SEQUENCE [LARGE SCALE GENOMIC DNA]</scope>
    <source>
        <strain evidence="4">ATCC 18224 / CBS 334.59 / QM 7333</strain>
    </source>
</reference>
<evidence type="ECO:0000313" key="3">
    <source>
        <dbReference type="EMBL" id="EEA27056.1"/>
    </source>
</evidence>
<dbReference type="Gene3D" id="1.10.510.10">
    <property type="entry name" value="Transferase(Phosphotransferase) domain 1"/>
    <property type="match status" value="1"/>
</dbReference>
<protein>
    <submittedName>
        <fullName evidence="3">Protein kinase domain-containing protein</fullName>
    </submittedName>
</protein>
<accession>B6Q3F0</accession>
<feature type="region of interest" description="Disordered" evidence="1">
    <location>
        <begin position="802"/>
        <end position="823"/>
    </location>
</feature>
<dbReference type="STRING" id="441960.B6Q3F0"/>
<proteinExistence type="predicted"/>
<dbReference type="AlphaFoldDB" id="B6Q3F0"/>
<dbReference type="InterPro" id="IPR000719">
    <property type="entry name" value="Prot_kinase_dom"/>
</dbReference>
<dbReference type="EMBL" id="DS995899">
    <property type="protein sequence ID" value="EEA27056.1"/>
    <property type="molecule type" value="Genomic_DNA"/>
</dbReference>
<dbReference type="PANTHER" id="PTHR44167">
    <property type="entry name" value="OVARIAN-SPECIFIC SERINE/THREONINE-PROTEIN KINASE LOK-RELATED"/>
    <property type="match status" value="1"/>
</dbReference>
<feature type="compositionally biased region" description="Pro residues" evidence="1">
    <location>
        <begin position="616"/>
        <end position="631"/>
    </location>
</feature>
<dbReference type="VEuPathDB" id="FungiDB:PMAA_019570"/>
<feature type="region of interest" description="Disordered" evidence="1">
    <location>
        <begin position="338"/>
        <end position="418"/>
    </location>
</feature>
<keyword evidence="3" id="KW-0418">Kinase</keyword>
<feature type="region of interest" description="Disordered" evidence="1">
    <location>
        <begin position="753"/>
        <end position="773"/>
    </location>
</feature>
<evidence type="ECO:0000256" key="1">
    <source>
        <dbReference type="SAM" id="MobiDB-lite"/>
    </source>
</evidence>
<feature type="compositionally biased region" description="Low complexity" evidence="1">
    <location>
        <begin position="717"/>
        <end position="740"/>
    </location>
</feature>
<keyword evidence="4" id="KW-1185">Reference proteome</keyword>
<dbReference type="PROSITE" id="PS50011">
    <property type="entry name" value="PROTEIN_KINASE_DOM"/>
    <property type="match status" value="1"/>
</dbReference>
<evidence type="ECO:0000259" key="2">
    <source>
        <dbReference type="PROSITE" id="PS50011"/>
    </source>
</evidence>
<feature type="region of interest" description="Disordered" evidence="1">
    <location>
        <begin position="707"/>
        <end position="740"/>
    </location>
</feature>
<feature type="domain" description="Protein kinase" evidence="2">
    <location>
        <begin position="150"/>
        <end position="589"/>
    </location>
</feature>
<keyword evidence="3" id="KW-0808">Transferase</keyword>
<dbReference type="HOGENOM" id="CLU_015630_0_0_1"/>
<dbReference type="PANTHER" id="PTHR44167:SF24">
    <property type="entry name" value="SERINE_THREONINE-PROTEIN KINASE CHK2"/>
    <property type="match status" value="1"/>
</dbReference>
<dbReference type="InterPro" id="IPR011009">
    <property type="entry name" value="Kinase-like_dom_sf"/>
</dbReference>
<dbReference type="GO" id="GO:0005524">
    <property type="term" value="F:ATP binding"/>
    <property type="evidence" value="ECO:0007669"/>
    <property type="project" value="InterPro"/>
</dbReference>